<evidence type="ECO:0000256" key="1">
    <source>
        <dbReference type="SAM" id="MobiDB-lite"/>
    </source>
</evidence>
<comment type="caution">
    <text evidence="3">The sequence shown here is derived from an EMBL/GenBank/DDBJ whole genome shotgun (WGS) entry which is preliminary data.</text>
</comment>
<dbReference type="PROSITE" id="PS51257">
    <property type="entry name" value="PROKAR_LIPOPROTEIN"/>
    <property type="match status" value="1"/>
</dbReference>
<feature type="signal peptide" evidence="2">
    <location>
        <begin position="1"/>
        <end position="21"/>
    </location>
</feature>
<feature type="chain" id="PRO_5038830461" description="DUF732 domain-containing protein" evidence="2">
    <location>
        <begin position="22"/>
        <end position="171"/>
    </location>
</feature>
<dbReference type="Proteomes" id="UP000294506">
    <property type="component" value="Unassembled WGS sequence"/>
</dbReference>
<dbReference type="EMBL" id="SOAN01000009">
    <property type="protein sequence ID" value="TDS83756.1"/>
    <property type="molecule type" value="Genomic_DNA"/>
</dbReference>
<name>A0A4R7FYE9_9MICC</name>
<dbReference type="AlphaFoldDB" id="A0A4R7FYE9"/>
<protein>
    <recommendedName>
        <fullName evidence="5">DUF732 domain-containing protein</fullName>
    </recommendedName>
</protein>
<reference evidence="3 4" key="1">
    <citation type="submission" date="2019-03" db="EMBL/GenBank/DDBJ databases">
        <title>Genomic Encyclopedia of Type Strains, Phase III (KMG-III): the genomes of soil and plant-associated and newly described type strains.</title>
        <authorList>
            <person name="Whitman W."/>
        </authorList>
    </citation>
    <scope>NUCLEOTIDE SEQUENCE [LARGE SCALE GENOMIC DNA]</scope>
    <source>
        <strain evidence="3 4">DSM 27373</strain>
    </source>
</reference>
<sequence>MHKPAAAGIGFLAILGLVSCAGGSEESAAPSEQPAAQATATATPGPGEDSAAEVPGDAWLAQARDLHLDDLEAWHREYLQADCVAAEPRCHDLFAEALPLMADYSYWIRNQTAGLPEYVPGSYPSDLGAAARGLVSWSYACPEGEDCAEIARDAESQTSQVIMEASDWPEQ</sequence>
<evidence type="ECO:0000313" key="4">
    <source>
        <dbReference type="Proteomes" id="UP000294506"/>
    </source>
</evidence>
<gene>
    <name evidence="3" type="ORF">EV640_10941</name>
</gene>
<feature type="compositionally biased region" description="Low complexity" evidence="1">
    <location>
        <begin position="25"/>
        <end position="48"/>
    </location>
</feature>
<feature type="region of interest" description="Disordered" evidence="1">
    <location>
        <begin position="25"/>
        <end position="53"/>
    </location>
</feature>
<keyword evidence="2" id="KW-0732">Signal</keyword>
<proteinExistence type="predicted"/>
<evidence type="ECO:0000256" key="2">
    <source>
        <dbReference type="SAM" id="SignalP"/>
    </source>
</evidence>
<evidence type="ECO:0008006" key="5">
    <source>
        <dbReference type="Google" id="ProtNLM"/>
    </source>
</evidence>
<dbReference type="RefSeq" id="WP_133726478.1">
    <property type="nucleotide sequence ID" value="NZ_SOAN01000009.1"/>
</dbReference>
<keyword evidence="4" id="KW-1185">Reference proteome</keyword>
<evidence type="ECO:0000313" key="3">
    <source>
        <dbReference type="EMBL" id="TDS83756.1"/>
    </source>
</evidence>
<accession>A0A4R7FYE9</accession>
<organism evidence="3 4">
    <name type="scientific">Nesterenkonia aurantiaca</name>
    <dbReference type="NCBI Taxonomy" id="1436010"/>
    <lineage>
        <taxon>Bacteria</taxon>
        <taxon>Bacillati</taxon>
        <taxon>Actinomycetota</taxon>
        <taxon>Actinomycetes</taxon>
        <taxon>Micrococcales</taxon>
        <taxon>Micrococcaceae</taxon>
        <taxon>Nesterenkonia</taxon>
    </lineage>
</organism>